<sequence length="219" mass="25257">MVVTIAVYSYFAFCVIGRQFLNPEKGYSGHKLDMYVPVFTLLQFFFYTGWLKVGELIINPFGEDDDDFETNQLIDRNIQVVSMLAVDDMYQNLAPIVKDKHWNQRHFSIPYTLSTAAESHRPAFKGSTFDMRMSVEDLEIHQPKEAPANGQFLQPRTSVVDGFDDFLQKTNGSVNSETRVYLTDVLFHPNERDETDEHDTDAVSDREQQNALLPPEQKY</sequence>
<dbReference type="InterPro" id="IPR021134">
    <property type="entry name" value="Bestrophin-like"/>
</dbReference>
<comment type="function">
    <text evidence="7">Forms chloride channels.</text>
</comment>
<comment type="catalytic activity">
    <reaction evidence="5">
        <text>chloride(in) = chloride(out)</text>
        <dbReference type="Rhea" id="RHEA:29823"/>
        <dbReference type="ChEBI" id="CHEBI:17996"/>
    </reaction>
</comment>
<dbReference type="EMBL" id="WKFB01000619">
    <property type="protein sequence ID" value="KAF6719425.1"/>
    <property type="molecule type" value="Genomic_DNA"/>
</dbReference>
<name>A0A834BY70_ORYME</name>
<keyword evidence="7" id="KW-1003">Cell membrane</keyword>
<feature type="region of interest" description="Disordered" evidence="8">
    <location>
        <begin position="188"/>
        <end position="219"/>
    </location>
</feature>
<keyword evidence="2" id="KW-0812">Transmembrane</keyword>
<evidence type="ECO:0000256" key="1">
    <source>
        <dbReference type="ARBA" id="ARBA00004370"/>
    </source>
</evidence>
<keyword evidence="7" id="KW-0869">Chloride channel</keyword>
<evidence type="ECO:0000256" key="6">
    <source>
        <dbReference type="ARBA" id="ARBA00034769"/>
    </source>
</evidence>
<evidence type="ECO:0000256" key="8">
    <source>
        <dbReference type="SAM" id="MobiDB-lite"/>
    </source>
</evidence>
<dbReference type="Pfam" id="PF01062">
    <property type="entry name" value="Bestrophin"/>
    <property type="match status" value="1"/>
</dbReference>
<protein>
    <recommendedName>
        <fullName evidence="7">Bestrophin homolog</fullName>
    </recommendedName>
</protein>
<evidence type="ECO:0000313" key="9">
    <source>
        <dbReference type="EMBL" id="KAF6719425.1"/>
    </source>
</evidence>
<evidence type="ECO:0000256" key="3">
    <source>
        <dbReference type="ARBA" id="ARBA00022989"/>
    </source>
</evidence>
<keyword evidence="7" id="KW-0813">Transport</keyword>
<dbReference type="GO" id="GO:0005254">
    <property type="term" value="F:chloride channel activity"/>
    <property type="evidence" value="ECO:0007669"/>
    <property type="project" value="UniProtKB-KW"/>
</dbReference>
<evidence type="ECO:0000256" key="7">
    <source>
        <dbReference type="RuleBase" id="RU363126"/>
    </source>
</evidence>
<keyword evidence="3" id="KW-1133">Transmembrane helix</keyword>
<dbReference type="PANTHER" id="PTHR10736:SF55">
    <property type="entry name" value="BESTROPHIN-4"/>
    <property type="match status" value="1"/>
</dbReference>
<keyword evidence="7" id="KW-0407">Ion channel</keyword>
<dbReference type="AlphaFoldDB" id="A0A834BY70"/>
<reference evidence="9" key="1">
    <citation type="journal article" name="BMC Genomics">
        <title>Long-read sequencing and de novo genome assembly of marine medaka (Oryzias melastigma).</title>
        <authorList>
            <person name="Liang P."/>
            <person name="Saqib H.S.A."/>
            <person name="Ni X."/>
            <person name="Shen Y."/>
        </authorList>
    </citation>
    <scope>NUCLEOTIDE SEQUENCE</scope>
    <source>
        <strain evidence="9">Bigg-433</strain>
    </source>
</reference>
<evidence type="ECO:0000313" key="10">
    <source>
        <dbReference type="Proteomes" id="UP000646548"/>
    </source>
</evidence>
<keyword evidence="7" id="KW-0406">Ion transport</keyword>
<gene>
    <name evidence="9" type="ORF">FQA47_003211</name>
</gene>
<dbReference type="GO" id="GO:0005886">
    <property type="term" value="C:plasma membrane"/>
    <property type="evidence" value="ECO:0007669"/>
    <property type="project" value="UniProtKB-SubCell"/>
</dbReference>
<organism evidence="9 10">
    <name type="scientific">Oryzias melastigma</name>
    <name type="common">Marine medaka</name>
    <dbReference type="NCBI Taxonomy" id="30732"/>
    <lineage>
        <taxon>Eukaryota</taxon>
        <taxon>Metazoa</taxon>
        <taxon>Chordata</taxon>
        <taxon>Craniata</taxon>
        <taxon>Vertebrata</taxon>
        <taxon>Euteleostomi</taxon>
        <taxon>Actinopterygii</taxon>
        <taxon>Neopterygii</taxon>
        <taxon>Teleostei</taxon>
        <taxon>Neoteleostei</taxon>
        <taxon>Acanthomorphata</taxon>
        <taxon>Ovalentaria</taxon>
        <taxon>Atherinomorphae</taxon>
        <taxon>Beloniformes</taxon>
        <taxon>Adrianichthyidae</taxon>
        <taxon>Oryziinae</taxon>
        <taxon>Oryzias</taxon>
    </lineage>
</organism>
<dbReference type="GO" id="GO:0034707">
    <property type="term" value="C:chloride channel complex"/>
    <property type="evidence" value="ECO:0007669"/>
    <property type="project" value="UniProtKB-KW"/>
</dbReference>
<comment type="similarity">
    <text evidence="6 7">Belongs to the anion channel-forming bestrophin (TC 1.A.46) family. Calcium-sensitive chloride channel subfamily.</text>
</comment>
<evidence type="ECO:0000256" key="2">
    <source>
        <dbReference type="ARBA" id="ARBA00022692"/>
    </source>
</evidence>
<keyword evidence="7" id="KW-0868">Chloride</keyword>
<evidence type="ECO:0000256" key="4">
    <source>
        <dbReference type="ARBA" id="ARBA00023136"/>
    </source>
</evidence>
<comment type="subcellular location">
    <subcellularLocation>
        <location evidence="7">Cell membrane</location>
        <topology evidence="7">Multi-pass membrane protein</topology>
    </subcellularLocation>
    <subcellularLocation>
        <location evidence="1">Membrane</location>
    </subcellularLocation>
</comment>
<keyword evidence="4" id="KW-0472">Membrane</keyword>
<evidence type="ECO:0000256" key="5">
    <source>
        <dbReference type="ARBA" id="ARBA00024167"/>
    </source>
</evidence>
<dbReference type="InterPro" id="IPR000615">
    <property type="entry name" value="Bestrophin"/>
</dbReference>
<proteinExistence type="inferred from homology"/>
<dbReference type="Proteomes" id="UP000646548">
    <property type="component" value="Unassembled WGS sequence"/>
</dbReference>
<comment type="caution">
    <text evidence="9">The sequence shown here is derived from an EMBL/GenBank/DDBJ whole genome shotgun (WGS) entry which is preliminary data.</text>
</comment>
<accession>A0A834BY70</accession>
<dbReference type="PANTHER" id="PTHR10736">
    <property type="entry name" value="BESTROPHIN"/>
    <property type="match status" value="1"/>
</dbReference>